<evidence type="ECO:0000256" key="1">
    <source>
        <dbReference type="SAM" id="Phobius"/>
    </source>
</evidence>
<feature type="transmembrane region" description="Helical" evidence="1">
    <location>
        <begin position="206"/>
        <end position="226"/>
    </location>
</feature>
<feature type="transmembrane region" description="Helical" evidence="1">
    <location>
        <begin position="140"/>
        <end position="158"/>
    </location>
</feature>
<keyword evidence="1" id="KW-0812">Transmembrane</keyword>
<organism evidence="2 3">
    <name type="scientific">Candidatus Roizmanbacteria bacterium RIFCSPHIGHO2_12_FULL_39_8</name>
    <dbReference type="NCBI Taxonomy" id="1802050"/>
    <lineage>
        <taxon>Bacteria</taxon>
        <taxon>Candidatus Roizmaniibacteriota</taxon>
    </lineage>
</organism>
<keyword evidence="1" id="KW-0472">Membrane</keyword>
<feature type="transmembrane region" description="Helical" evidence="1">
    <location>
        <begin position="89"/>
        <end position="107"/>
    </location>
</feature>
<feature type="transmembrane region" description="Helical" evidence="1">
    <location>
        <begin position="340"/>
        <end position="362"/>
    </location>
</feature>
<gene>
    <name evidence="2" type="ORF">A3F60_00545</name>
</gene>
<accession>A0A1F7HW69</accession>
<evidence type="ECO:0000313" key="2">
    <source>
        <dbReference type="EMBL" id="OGK35388.1"/>
    </source>
</evidence>
<feature type="transmembrane region" description="Helical" evidence="1">
    <location>
        <begin position="15"/>
        <end position="38"/>
    </location>
</feature>
<feature type="transmembrane region" description="Helical" evidence="1">
    <location>
        <begin position="113"/>
        <end position="133"/>
    </location>
</feature>
<dbReference type="EMBL" id="MGAA01000064">
    <property type="protein sequence ID" value="OGK35388.1"/>
    <property type="molecule type" value="Genomic_DNA"/>
</dbReference>
<proteinExistence type="predicted"/>
<sequence>MFKRLQTILAGKKSLIPGILFFCAVFALFLINSTYVSYPDEFVNLWAGKYINLGKVPYREFFDHHLPLAWYLSAFLLKLSFNSYTLFRFFWALFQFMALFGLAVWIKKNHKDFYAYSLVFLLLYPLVTVYYWLHIILADSLAAFFFSLIFWILLLETYKKSNTIAIYLVTSFLTFCLIFSSLSYLYLGLVLYLWQVYLLLPKIKHILILVLFSAVPYFFYLLYLLLTNSISDFYFANLTYNTDLYINIANYTRGKFFNPLKFGFTLIYNFWQGYLPRLTTIKDLSLYLPVGSLVTLGSFILLLLLMLRYLPIGILFFFILSFSAPRSNISTSINETDYQVGLYIMLGITASLFVLGAFKKIVLKEEFFQDVLRIGRLLLLLFLLFSFIFLLYNTYSKWYLRYTQKMPSIRDTSDSAIFIDEILDEDDTFWSGPYEPHESFFVKKGRMVGKYLSLLPQFRENDVLKTNFIKQFAKEKPTIIIFKIDTGIFGTLTSEFGNFFLTWLKEYYISLKDVKGVNVLKNPTSIRLDTDLFILKKERDSVLQKLKLYKYIE</sequence>
<feature type="transmembrane region" description="Helical" evidence="1">
    <location>
        <begin position="293"/>
        <end position="320"/>
    </location>
</feature>
<keyword evidence="1" id="KW-1133">Transmembrane helix</keyword>
<dbReference type="Proteomes" id="UP000178853">
    <property type="component" value="Unassembled WGS sequence"/>
</dbReference>
<feature type="transmembrane region" description="Helical" evidence="1">
    <location>
        <begin position="164"/>
        <end position="194"/>
    </location>
</feature>
<evidence type="ECO:0000313" key="3">
    <source>
        <dbReference type="Proteomes" id="UP000178853"/>
    </source>
</evidence>
<comment type="caution">
    <text evidence="2">The sequence shown here is derived from an EMBL/GenBank/DDBJ whole genome shotgun (WGS) entry which is preliminary data.</text>
</comment>
<feature type="transmembrane region" description="Helical" evidence="1">
    <location>
        <begin position="374"/>
        <end position="395"/>
    </location>
</feature>
<evidence type="ECO:0008006" key="4">
    <source>
        <dbReference type="Google" id="ProtNLM"/>
    </source>
</evidence>
<protein>
    <recommendedName>
        <fullName evidence="4">Glycosyltransferase RgtA/B/C/D-like domain-containing protein</fullName>
    </recommendedName>
</protein>
<dbReference type="AlphaFoldDB" id="A0A1F7HW69"/>
<name>A0A1F7HW69_9BACT</name>
<reference evidence="2 3" key="1">
    <citation type="journal article" date="2016" name="Nat. Commun.">
        <title>Thousands of microbial genomes shed light on interconnected biogeochemical processes in an aquifer system.</title>
        <authorList>
            <person name="Anantharaman K."/>
            <person name="Brown C.T."/>
            <person name="Hug L.A."/>
            <person name="Sharon I."/>
            <person name="Castelle C.J."/>
            <person name="Probst A.J."/>
            <person name="Thomas B.C."/>
            <person name="Singh A."/>
            <person name="Wilkins M.J."/>
            <person name="Karaoz U."/>
            <person name="Brodie E.L."/>
            <person name="Williams K.H."/>
            <person name="Hubbard S.S."/>
            <person name="Banfield J.F."/>
        </authorList>
    </citation>
    <scope>NUCLEOTIDE SEQUENCE [LARGE SCALE GENOMIC DNA]</scope>
</reference>